<evidence type="ECO:0000256" key="8">
    <source>
        <dbReference type="ARBA" id="ARBA00022840"/>
    </source>
</evidence>
<dbReference type="InterPro" id="IPR035907">
    <property type="entry name" value="Hppk_sf"/>
</dbReference>
<evidence type="ECO:0000259" key="13">
    <source>
        <dbReference type="Pfam" id="PF01288"/>
    </source>
</evidence>
<keyword evidence="5 14" id="KW-0808">Transferase</keyword>
<dbReference type="InterPro" id="IPR000550">
    <property type="entry name" value="Hppk"/>
</dbReference>
<comment type="similarity">
    <text evidence="2">Belongs to the HPPK family.</text>
</comment>
<comment type="function">
    <text evidence="10">Catalyzes the transfer of pyrophosphate from adenosine triphosphate (ATP) to 6-hydroxymethyl-7,8-dihydropterin, an enzymatic step in folate biosynthesis pathway.</text>
</comment>
<name>A0A7C3GTN4_9BACT</name>
<dbReference type="GO" id="GO:0046656">
    <property type="term" value="P:folic acid biosynthetic process"/>
    <property type="evidence" value="ECO:0007669"/>
    <property type="project" value="UniProtKB-KW"/>
</dbReference>
<dbReference type="GO" id="GO:0046654">
    <property type="term" value="P:tetrahydrofolate biosynthetic process"/>
    <property type="evidence" value="ECO:0007669"/>
    <property type="project" value="UniProtKB-UniPathway"/>
</dbReference>
<keyword evidence="8" id="KW-0067">ATP-binding</keyword>
<dbReference type="Proteomes" id="UP000886043">
    <property type="component" value="Unassembled WGS sequence"/>
</dbReference>
<comment type="pathway">
    <text evidence="1">Cofactor biosynthesis; tetrahydrofolate biosynthesis; 2-amino-4-hydroxy-6-hydroxymethyl-7,8-dihydropteridine diphosphate from 7,8-dihydroneopterin triphosphate: step 4/4.</text>
</comment>
<evidence type="ECO:0000313" key="14">
    <source>
        <dbReference type="EMBL" id="HFC97144.1"/>
    </source>
</evidence>
<dbReference type="PANTHER" id="PTHR43071">
    <property type="entry name" value="2-AMINO-4-HYDROXY-6-HYDROXYMETHYLDIHYDROPTERIDINE PYROPHOSPHOKINASE"/>
    <property type="match status" value="1"/>
</dbReference>
<protein>
    <recommendedName>
        <fullName evidence="4">2-amino-4-hydroxy-6-hydroxymethyldihydropteridine pyrophosphokinase</fullName>
        <ecNumber evidence="3">2.7.6.3</ecNumber>
    </recommendedName>
    <alternativeName>
        <fullName evidence="11">6-hydroxymethyl-7,8-dihydropterin pyrophosphokinase</fullName>
    </alternativeName>
    <alternativeName>
        <fullName evidence="12">7,8-dihydro-6-hydroxymethylpterin-pyrophosphokinase</fullName>
    </alternativeName>
</protein>
<dbReference type="NCBIfam" id="TIGR01498">
    <property type="entry name" value="folK"/>
    <property type="match status" value="1"/>
</dbReference>
<feature type="domain" description="7,8-dihydro-6-hydroxymethylpterin-pyrophosphokinase" evidence="13">
    <location>
        <begin position="6"/>
        <end position="133"/>
    </location>
</feature>
<dbReference type="GO" id="GO:0003848">
    <property type="term" value="F:2-amino-4-hydroxy-6-hydroxymethyldihydropteridine diphosphokinase activity"/>
    <property type="evidence" value="ECO:0007669"/>
    <property type="project" value="UniProtKB-EC"/>
</dbReference>
<evidence type="ECO:0000256" key="5">
    <source>
        <dbReference type="ARBA" id="ARBA00022679"/>
    </source>
</evidence>
<dbReference type="GO" id="GO:0016301">
    <property type="term" value="F:kinase activity"/>
    <property type="evidence" value="ECO:0007669"/>
    <property type="project" value="UniProtKB-KW"/>
</dbReference>
<evidence type="ECO:0000256" key="10">
    <source>
        <dbReference type="ARBA" id="ARBA00029409"/>
    </source>
</evidence>
<dbReference type="AlphaFoldDB" id="A0A7C3GTN4"/>
<evidence type="ECO:0000256" key="9">
    <source>
        <dbReference type="ARBA" id="ARBA00022909"/>
    </source>
</evidence>
<keyword evidence="9" id="KW-0289">Folate biosynthesis</keyword>
<dbReference type="SUPFAM" id="SSF55083">
    <property type="entry name" value="6-hydroxymethyl-7,8-dihydropterin pyrophosphokinase, HPPK"/>
    <property type="match status" value="1"/>
</dbReference>
<dbReference type="CDD" id="cd00483">
    <property type="entry name" value="HPPK"/>
    <property type="match status" value="1"/>
</dbReference>
<evidence type="ECO:0000256" key="12">
    <source>
        <dbReference type="ARBA" id="ARBA00033413"/>
    </source>
</evidence>
<sequence length="170" mass="19105">MTSVCLGLGSNLGDRAANLGRALKALWATPGIFPGPVSSVYLTEPVEFSSPHWFYNLVAIVRTSLSPWELVLRTLEIERQLGRVRKGGLKDRVVDIDILFYGEEVIRGSWLEVPHPRLHRRAFVLVPLCELVPEWRHPLLGHTVQELLEDLPEGSRVYRLGPLVAEVPGR</sequence>
<organism evidence="14">
    <name type="scientific">Thermosulfurimonas dismutans</name>
    <dbReference type="NCBI Taxonomy" id="999894"/>
    <lineage>
        <taxon>Bacteria</taxon>
        <taxon>Pseudomonadati</taxon>
        <taxon>Thermodesulfobacteriota</taxon>
        <taxon>Thermodesulfobacteria</taxon>
        <taxon>Thermodesulfobacteriales</taxon>
        <taxon>Thermodesulfobacteriaceae</taxon>
        <taxon>Thermosulfurimonas</taxon>
    </lineage>
</organism>
<reference evidence="14" key="1">
    <citation type="journal article" date="2020" name="mSystems">
        <title>Genome- and Community-Level Interaction Insights into Carbon Utilization and Element Cycling Functions of Hydrothermarchaeota in Hydrothermal Sediment.</title>
        <authorList>
            <person name="Zhou Z."/>
            <person name="Liu Y."/>
            <person name="Xu W."/>
            <person name="Pan J."/>
            <person name="Luo Z.H."/>
            <person name="Li M."/>
        </authorList>
    </citation>
    <scope>NUCLEOTIDE SEQUENCE [LARGE SCALE GENOMIC DNA]</scope>
    <source>
        <strain evidence="14">HyVt-483</strain>
    </source>
</reference>
<keyword evidence="6" id="KW-0547">Nucleotide-binding</keyword>
<evidence type="ECO:0000256" key="1">
    <source>
        <dbReference type="ARBA" id="ARBA00005051"/>
    </source>
</evidence>
<evidence type="ECO:0000256" key="3">
    <source>
        <dbReference type="ARBA" id="ARBA00013253"/>
    </source>
</evidence>
<dbReference type="UniPathway" id="UPA00077">
    <property type="reaction ID" value="UER00155"/>
</dbReference>
<gene>
    <name evidence="14" type="primary">folK</name>
    <name evidence="14" type="ORF">ENJ40_01630</name>
</gene>
<proteinExistence type="inferred from homology"/>
<evidence type="ECO:0000256" key="6">
    <source>
        <dbReference type="ARBA" id="ARBA00022741"/>
    </source>
</evidence>
<dbReference type="PANTHER" id="PTHR43071:SF1">
    <property type="entry name" value="2-AMINO-4-HYDROXY-6-HYDROXYMETHYLDIHYDROPTERIDINE PYROPHOSPHOKINASE"/>
    <property type="match status" value="1"/>
</dbReference>
<dbReference type="EMBL" id="DRMH01000016">
    <property type="protein sequence ID" value="HFC97144.1"/>
    <property type="molecule type" value="Genomic_DNA"/>
</dbReference>
<comment type="caution">
    <text evidence="14">The sequence shown here is derived from an EMBL/GenBank/DDBJ whole genome shotgun (WGS) entry which is preliminary data.</text>
</comment>
<dbReference type="EC" id="2.7.6.3" evidence="3"/>
<evidence type="ECO:0000256" key="11">
    <source>
        <dbReference type="ARBA" id="ARBA00029766"/>
    </source>
</evidence>
<evidence type="ECO:0000256" key="4">
    <source>
        <dbReference type="ARBA" id="ARBA00016218"/>
    </source>
</evidence>
<evidence type="ECO:0000256" key="2">
    <source>
        <dbReference type="ARBA" id="ARBA00005810"/>
    </source>
</evidence>
<dbReference type="GO" id="GO:0005524">
    <property type="term" value="F:ATP binding"/>
    <property type="evidence" value="ECO:0007669"/>
    <property type="project" value="UniProtKB-KW"/>
</dbReference>
<keyword evidence="7" id="KW-0418">Kinase</keyword>
<dbReference type="Pfam" id="PF01288">
    <property type="entry name" value="HPPK"/>
    <property type="match status" value="1"/>
</dbReference>
<dbReference type="Gene3D" id="3.30.70.560">
    <property type="entry name" value="7,8-Dihydro-6-hydroxymethylpterin-pyrophosphokinase HPPK"/>
    <property type="match status" value="1"/>
</dbReference>
<evidence type="ECO:0000256" key="7">
    <source>
        <dbReference type="ARBA" id="ARBA00022777"/>
    </source>
</evidence>
<accession>A0A7C3GTN4</accession>